<name>A0ABN9MN07_9NEOB</name>
<dbReference type="EMBL" id="CAUEEQ010068862">
    <property type="protein sequence ID" value="CAJ0965652.1"/>
    <property type="molecule type" value="Genomic_DNA"/>
</dbReference>
<dbReference type="PROSITE" id="PS50878">
    <property type="entry name" value="RT_POL"/>
    <property type="match status" value="1"/>
</dbReference>
<dbReference type="PANTHER" id="PTHR21301:SF12">
    <property type="match status" value="1"/>
</dbReference>
<sequence>VPKNLEHPPGRPIVASTESILSPLAIFLEKVLTPIIRDFLHELEKFTSLPGDSILVSLDVKDLYASIPHSQGISSVKHLLTTSGLNPDIIDFCIDLLTLVLRKNFFMFEYHFFLQSKGTAMGSNVALPYANSYMALFEEEVVYSDPLFQAYCPVWKRYIYDVFCIWTCTPQTLDLFFHNLNTAWPGLTFTITSSTQQVNFLDTLVMKDETGTLTKDLYTKPTDKNSLLPFQSIHLIATKKSIPRSQFKRVQRIVTEPTVLKTRTEEMYNKFRERVITHSYISYILRSDDNATFYALLILAFPNFRHIFLPCYKRPPNVRDSLVRADFGGTRHDTTQRFLKTPKNDTCPCLNCNQCNNVIRGDSFCHPHSGKKHKIKCFSTCDTTFVVYSIKCPCGLLYIGETTQPIKDRISKHKSIIRCKNMLLPLPFHFISKGHNI</sequence>
<gene>
    <name evidence="2" type="ORF">RIMI_LOCUS20501390</name>
</gene>
<reference evidence="2" key="1">
    <citation type="submission" date="2023-07" db="EMBL/GenBank/DDBJ databases">
        <authorList>
            <person name="Stuckert A."/>
        </authorList>
    </citation>
    <scope>NUCLEOTIDE SEQUENCE</scope>
</reference>
<dbReference type="InterPro" id="IPR058912">
    <property type="entry name" value="HTH_animal"/>
</dbReference>
<protein>
    <recommendedName>
        <fullName evidence="1">Reverse transcriptase domain-containing protein</fullName>
    </recommendedName>
</protein>
<accession>A0ABN9MN07</accession>
<keyword evidence="3" id="KW-1185">Reference proteome</keyword>
<proteinExistence type="predicted"/>
<comment type="caution">
    <text evidence="2">The sequence shown here is derived from an EMBL/GenBank/DDBJ whole genome shotgun (WGS) entry which is preliminary data.</text>
</comment>
<evidence type="ECO:0000259" key="1">
    <source>
        <dbReference type="PROSITE" id="PS50878"/>
    </source>
</evidence>
<evidence type="ECO:0000313" key="2">
    <source>
        <dbReference type="EMBL" id="CAJ0965652.1"/>
    </source>
</evidence>
<dbReference type="Pfam" id="PF26215">
    <property type="entry name" value="HTH_animal"/>
    <property type="match status" value="1"/>
</dbReference>
<feature type="domain" description="Reverse transcriptase" evidence="1">
    <location>
        <begin position="1"/>
        <end position="235"/>
    </location>
</feature>
<dbReference type="Proteomes" id="UP001176940">
    <property type="component" value="Unassembled WGS sequence"/>
</dbReference>
<dbReference type="InterPro" id="IPR000477">
    <property type="entry name" value="RT_dom"/>
</dbReference>
<feature type="non-terminal residue" evidence="2">
    <location>
        <position position="1"/>
    </location>
</feature>
<evidence type="ECO:0000313" key="3">
    <source>
        <dbReference type="Proteomes" id="UP001176940"/>
    </source>
</evidence>
<organism evidence="2 3">
    <name type="scientific">Ranitomeya imitator</name>
    <name type="common">mimic poison frog</name>
    <dbReference type="NCBI Taxonomy" id="111125"/>
    <lineage>
        <taxon>Eukaryota</taxon>
        <taxon>Metazoa</taxon>
        <taxon>Chordata</taxon>
        <taxon>Craniata</taxon>
        <taxon>Vertebrata</taxon>
        <taxon>Euteleostomi</taxon>
        <taxon>Amphibia</taxon>
        <taxon>Batrachia</taxon>
        <taxon>Anura</taxon>
        <taxon>Neobatrachia</taxon>
        <taxon>Hyloidea</taxon>
        <taxon>Dendrobatidae</taxon>
        <taxon>Dendrobatinae</taxon>
        <taxon>Ranitomeya</taxon>
    </lineage>
</organism>
<dbReference type="PANTHER" id="PTHR21301">
    <property type="entry name" value="REVERSE TRANSCRIPTASE"/>
    <property type="match status" value="1"/>
</dbReference>